<evidence type="ECO:0000259" key="4">
    <source>
        <dbReference type="Pfam" id="PF00497"/>
    </source>
</evidence>
<comment type="caution">
    <text evidence="5">The sequence shown here is derived from an EMBL/GenBank/DDBJ whole genome shotgun (WGS) entry which is preliminary data.</text>
</comment>
<dbReference type="AlphaFoldDB" id="A0A2P4ER54"/>
<dbReference type="Pfam" id="PF00497">
    <property type="entry name" value="SBP_bac_3"/>
    <property type="match status" value="1"/>
</dbReference>
<dbReference type="PANTHER" id="PTHR35936:SF25">
    <property type="entry name" value="ABC TRANSPORTER SUBSTRATE-BINDING PROTEIN"/>
    <property type="match status" value="1"/>
</dbReference>
<evidence type="ECO:0000313" key="6">
    <source>
        <dbReference type="Proteomes" id="UP000243451"/>
    </source>
</evidence>
<name>A0A2P4ER54_9GAMM</name>
<dbReference type="InterPro" id="IPR001638">
    <property type="entry name" value="Solute-binding_3/MltF_N"/>
</dbReference>
<dbReference type="SUPFAM" id="SSF53850">
    <property type="entry name" value="Periplasmic binding protein-like II"/>
    <property type="match status" value="1"/>
</dbReference>
<feature type="chain" id="PRO_5015144332" evidence="3">
    <location>
        <begin position="33"/>
        <end position="268"/>
    </location>
</feature>
<keyword evidence="2 3" id="KW-0732">Signal</keyword>
<protein>
    <submittedName>
        <fullName evidence="5">ABC transporter substrate-binding protein</fullName>
    </submittedName>
</protein>
<gene>
    <name evidence="5" type="ORF">C1949_17360</name>
</gene>
<dbReference type="Gene3D" id="3.40.190.10">
    <property type="entry name" value="Periplasmic binding protein-like II"/>
    <property type="match status" value="2"/>
</dbReference>
<dbReference type="RefSeq" id="WP_104739683.1">
    <property type="nucleotide sequence ID" value="NZ_BMHR01000021.1"/>
</dbReference>
<proteinExistence type="inferred from homology"/>
<reference evidence="5 6" key="1">
    <citation type="submission" date="2018-01" db="EMBL/GenBank/DDBJ databases">
        <title>Draft genome of the type strain Pseudomonas oceani DSM 100277 isolated from the deep water in Okinawa trough, northwestern Pacific Ocean.</title>
        <authorList>
            <person name="Gomila M."/>
            <person name="Mulet M."/>
            <person name="Garcia-Valdes E."/>
            <person name="Lalucat J."/>
        </authorList>
    </citation>
    <scope>NUCLEOTIDE SEQUENCE [LARGE SCALE GENOMIC DNA]</scope>
    <source>
        <strain evidence="5 6">DSM 100277</strain>
    </source>
</reference>
<dbReference type="Proteomes" id="UP000243451">
    <property type="component" value="Unassembled WGS sequence"/>
</dbReference>
<evidence type="ECO:0000256" key="1">
    <source>
        <dbReference type="ARBA" id="ARBA00010333"/>
    </source>
</evidence>
<organism evidence="5 6">
    <name type="scientific">Halopseudomonas oceani</name>
    <dbReference type="NCBI Taxonomy" id="1708783"/>
    <lineage>
        <taxon>Bacteria</taxon>
        <taxon>Pseudomonadati</taxon>
        <taxon>Pseudomonadota</taxon>
        <taxon>Gammaproteobacteria</taxon>
        <taxon>Pseudomonadales</taxon>
        <taxon>Pseudomonadaceae</taxon>
        <taxon>Halopseudomonas</taxon>
    </lineage>
</organism>
<accession>A0A2P4ER54</accession>
<feature type="signal peptide" evidence="3">
    <location>
        <begin position="1"/>
        <end position="32"/>
    </location>
</feature>
<comment type="similarity">
    <text evidence="1">Belongs to the bacterial solute-binding protein 3 family.</text>
</comment>
<evidence type="ECO:0000256" key="2">
    <source>
        <dbReference type="ARBA" id="ARBA00022729"/>
    </source>
</evidence>
<keyword evidence="6" id="KW-1185">Reference proteome</keyword>
<feature type="domain" description="Solute-binding protein family 3/N-terminal" evidence="4">
    <location>
        <begin position="44"/>
        <end position="266"/>
    </location>
</feature>
<dbReference type="PANTHER" id="PTHR35936">
    <property type="entry name" value="MEMBRANE-BOUND LYTIC MUREIN TRANSGLYCOSYLASE F"/>
    <property type="match status" value="1"/>
</dbReference>
<dbReference type="OrthoDB" id="9768183at2"/>
<evidence type="ECO:0000313" key="5">
    <source>
        <dbReference type="EMBL" id="POB01088.1"/>
    </source>
</evidence>
<dbReference type="EMBL" id="PPSK01000024">
    <property type="protein sequence ID" value="POB01088.1"/>
    <property type="molecule type" value="Genomic_DNA"/>
</dbReference>
<evidence type="ECO:0000256" key="3">
    <source>
        <dbReference type="SAM" id="SignalP"/>
    </source>
</evidence>
<sequence>MHWTSILQGTPHTCYRRLVLALVLLASSAAHADPICEKKLRWNDDPPLSMELPDGNVGGIYVELNQAALTRLGCQSRLRKLPWARALKELELGRLDILPGAFRCPEREAYAHFSGQILPASRNILFSRRSTIEQWPIQRLTDLSNLPFRLGAQIDVAYGPDYELLMSNPRYASSVVLVNSRPSLWNMINKGRIDGIIADEHTGAWEIQQMGLSGVITPTNVVVSDEAAEVAFSKRSNDLSFVRAYAAALRELVNDGSYQRIVNRYLRP</sequence>